<dbReference type="InterPro" id="IPR035906">
    <property type="entry name" value="MetI-like_sf"/>
</dbReference>
<dbReference type="Gene3D" id="1.10.3720.10">
    <property type="entry name" value="MetI-like"/>
    <property type="match status" value="1"/>
</dbReference>
<dbReference type="CDD" id="cd06261">
    <property type="entry name" value="TM_PBP2"/>
    <property type="match status" value="1"/>
</dbReference>
<reference evidence="9 10" key="1">
    <citation type="journal article" date="2019" name="Int. J. Syst. Evol. Microbiol.">
        <title>The Global Catalogue of Microorganisms (GCM) 10K type strain sequencing project: providing services to taxonomists for standard genome sequencing and annotation.</title>
        <authorList>
            <consortium name="The Broad Institute Genomics Platform"/>
            <consortium name="The Broad Institute Genome Sequencing Center for Infectious Disease"/>
            <person name="Wu L."/>
            <person name="Ma J."/>
        </authorList>
    </citation>
    <scope>NUCLEOTIDE SEQUENCE [LARGE SCALE GENOMIC DNA]</scope>
    <source>
        <strain evidence="9 10">JCM 9731</strain>
    </source>
</reference>
<dbReference type="Proteomes" id="UP001500782">
    <property type="component" value="Unassembled WGS sequence"/>
</dbReference>
<comment type="subcellular location">
    <subcellularLocation>
        <location evidence="1 7">Cell membrane</location>
        <topology evidence="1 7">Multi-pass membrane protein</topology>
    </subcellularLocation>
</comment>
<feature type="transmembrane region" description="Helical" evidence="7">
    <location>
        <begin position="92"/>
        <end position="113"/>
    </location>
</feature>
<protein>
    <recommendedName>
        <fullName evidence="8">ABC transmembrane type-1 domain-containing protein</fullName>
    </recommendedName>
</protein>
<evidence type="ECO:0000256" key="2">
    <source>
        <dbReference type="ARBA" id="ARBA00022448"/>
    </source>
</evidence>
<comment type="caution">
    <text evidence="9">The sequence shown here is derived from an EMBL/GenBank/DDBJ whole genome shotgun (WGS) entry which is preliminary data.</text>
</comment>
<dbReference type="InterPro" id="IPR000515">
    <property type="entry name" value="MetI-like"/>
</dbReference>
<feature type="transmembrane region" description="Helical" evidence="7">
    <location>
        <begin position="134"/>
        <end position="156"/>
    </location>
</feature>
<evidence type="ECO:0000313" key="10">
    <source>
        <dbReference type="Proteomes" id="UP001500782"/>
    </source>
</evidence>
<keyword evidence="3" id="KW-1003">Cell membrane</keyword>
<feature type="transmembrane region" description="Helical" evidence="7">
    <location>
        <begin position="7"/>
        <end position="27"/>
    </location>
</feature>
<dbReference type="PANTHER" id="PTHR30465:SF0">
    <property type="entry name" value="OLIGOPEPTIDE TRANSPORT SYSTEM PERMEASE PROTEIN APPB"/>
    <property type="match status" value="1"/>
</dbReference>
<proteinExistence type="inferred from homology"/>
<keyword evidence="10" id="KW-1185">Reference proteome</keyword>
<feature type="transmembrane region" description="Helical" evidence="7">
    <location>
        <begin position="233"/>
        <end position="255"/>
    </location>
</feature>
<feature type="transmembrane region" description="Helical" evidence="7">
    <location>
        <begin position="290"/>
        <end position="313"/>
    </location>
</feature>
<evidence type="ECO:0000256" key="4">
    <source>
        <dbReference type="ARBA" id="ARBA00022692"/>
    </source>
</evidence>
<feature type="domain" description="ABC transmembrane type-1" evidence="8">
    <location>
        <begin position="93"/>
        <end position="305"/>
    </location>
</feature>
<keyword evidence="4 7" id="KW-0812">Transmembrane</keyword>
<evidence type="ECO:0000256" key="1">
    <source>
        <dbReference type="ARBA" id="ARBA00004651"/>
    </source>
</evidence>
<name>A0ABN0WMV6_9BACI</name>
<dbReference type="EMBL" id="BAAADJ010000060">
    <property type="protein sequence ID" value="GAA0342063.1"/>
    <property type="molecule type" value="Genomic_DNA"/>
</dbReference>
<dbReference type="PROSITE" id="PS50928">
    <property type="entry name" value="ABC_TM1"/>
    <property type="match status" value="1"/>
</dbReference>
<keyword evidence="6 7" id="KW-0472">Membrane</keyword>
<feature type="transmembrane region" description="Helical" evidence="7">
    <location>
        <begin position="176"/>
        <end position="194"/>
    </location>
</feature>
<comment type="similarity">
    <text evidence="7">Belongs to the binding-protein-dependent transport system permease family.</text>
</comment>
<dbReference type="Pfam" id="PF00528">
    <property type="entry name" value="BPD_transp_1"/>
    <property type="match status" value="1"/>
</dbReference>
<organism evidence="9 10">
    <name type="scientific">Bacillus carboniphilus</name>
    <dbReference type="NCBI Taxonomy" id="86663"/>
    <lineage>
        <taxon>Bacteria</taxon>
        <taxon>Bacillati</taxon>
        <taxon>Bacillota</taxon>
        <taxon>Bacilli</taxon>
        <taxon>Bacillales</taxon>
        <taxon>Bacillaceae</taxon>
        <taxon>Bacillus</taxon>
    </lineage>
</organism>
<evidence type="ECO:0000256" key="3">
    <source>
        <dbReference type="ARBA" id="ARBA00022475"/>
    </source>
</evidence>
<dbReference type="PANTHER" id="PTHR30465">
    <property type="entry name" value="INNER MEMBRANE ABC TRANSPORTER"/>
    <property type="match status" value="1"/>
</dbReference>
<dbReference type="RefSeq" id="WP_343802065.1">
    <property type="nucleotide sequence ID" value="NZ_BAAADJ010000060.1"/>
</dbReference>
<accession>A0ABN0WMV6</accession>
<keyword evidence="2 7" id="KW-0813">Transport</keyword>
<keyword evidence="5 7" id="KW-1133">Transmembrane helix</keyword>
<evidence type="ECO:0000256" key="6">
    <source>
        <dbReference type="ARBA" id="ARBA00023136"/>
    </source>
</evidence>
<evidence type="ECO:0000256" key="5">
    <source>
        <dbReference type="ARBA" id="ARBA00022989"/>
    </source>
</evidence>
<evidence type="ECO:0000313" key="9">
    <source>
        <dbReference type="EMBL" id="GAA0342063.1"/>
    </source>
</evidence>
<gene>
    <name evidence="9" type="ORF">GCM10008967_35580</name>
</gene>
<sequence length="320" mass="36921">MSLGAQLFKLVGIWLFVTVALILIVLLPRGNPQIDYSSSRVEMTAEYAENITTFSWGKYWDNIQNTFGTVIEEKSLGQTVYLHSVEYEVWRYFSKSLIILIPAIFVSIIFGILKGYFDFRYSGLKYNIVGRRTTSFFLSVPDFFLIICIQMGLIILFRFGFPEVDIYGYENLDNKLFGIFFLSMYPVFYIARVVESILYEETGKDYVRTAMSKGISISKIIWRHMFSNGLLKIISHFNTIILYLLSNLFIVEFLIGYRGAAYRFYRAFNVKKQFAAGDNMDIEIPLVIEYIVLFTFVVLCAQILSKIAAHFLLAKEGAES</sequence>
<dbReference type="SUPFAM" id="SSF161098">
    <property type="entry name" value="MetI-like"/>
    <property type="match status" value="1"/>
</dbReference>
<evidence type="ECO:0000259" key="8">
    <source>
        <dbReference type="PROSITE" id="PS50928"/>
    </source>
</evidence>
<evidence type="ECO:0000256" key="7">
    <source>
        <dbReference type="RuleBase" id="RU363032"/>
    </source>
</evidence>